<dbReference type="Pfam" id="PF25539">
    <property type="entry name" value="Bestrophin_2"/>
    <property type="match status" value="1"/>
</dbReference>
<evidence type="ECO:0000256" key="5">
    <source>
        <dbReference type="ARBA" id="ARBA00022989"/>
    </source>
</evidence>
<feature type="transmembrane region" description="Helical" evidence="9">
    <location>
        <begin position="214"/>
        <end position="233"/>
    </location>
</feature>
<dbReference type="GO" id="GO:0005254">
    <property type="term" value="F:chloride channel activity"/>
    <property type="evidence" value="ECO:0007669"/>
    <property type="project" value="InterPro"/>
</dbReference>
<sequence length="309" mass="35573">MIIYKANDNWFGDIKHLAKSWTMVKVMRAVCFFGVYTTAIWLLHFKFFPEKDQSVIGSAFSLLGIVLSILLVFRTNSAYDRWWEGRKQWGALINNTRNLAVYAHTILPEENQPLRFYLATRISNFCHAMVEHLRNGTNLDILIHLTEEDRKKYNLRGHVPNAITHEIYSAIVAEHRKGNITDPDLINYGPLHKSLLDIIGACERIKKTPIPFSYAVFMKMFISAYGLLLPIALTPQMGYFAIPVVMLVMFAFIGIELMGEEIEDPFGLDCNNLPTGDMAKNIQNNVFEIFELDEEKAQNARRDLYEKVF</sequence>
<feature type="transmembrane region" description="Helical" evidence="9">
    <location>
        <begin position="55"/>
        <end position="73"/>
    </location>
</feature>
<keyword evidence="3" id="KW-1003">Cell membrane</keyword>
<keyword evidence="7 9" id="KW-0472">Membrane</keyword>
<keyword evidence="4 9" id="KW-0812">Transmembrane</keyword>
<dbReference type="PANTHER" id="PTHR33281">
    <property type="entry name" value="UPF0187 PROTEIN YNEE"/>
    <property type="match status" value="1"/>
</dbReference>
<comment type="subcellular location">
    <subcellularLocation>
        <location evidence="1">Cell membrane</location>
        <topology evidence="1">Multi-pass membrane protein</topology>
    </subcellularLocation>
</comment>
<evidence type="ECO:0000313" key="11">
    <source>
        <dbReference type="Proteomes" id="UP000576082"/>
    </source>
</evidence>
<keyword evidence="6" id="KW-0406">Ion transport</keyword>
<evidence type="ECO:0000256" key="6">
    <source>
        <dbReference type="ARBA" id="ARBA00023065"/>
    </source>
</evidence>
<proteinExistence type="inferred from homology"/>
<evidence type="ECO:0000256" key="7">
    <source>
        <dbReference type="ARBA" id="ARBA00023136"/>
    </source>
</evidence>
<dbReference type="InterPro" id="IPR044669">
    <property type="entry name" value="YneE/VCCN1/2-like"/>
</dbReference>
<comment type="similarity">
    <text evidence="8">Belongs to the anion channel-forming bestrophin (TC 1.A.46) family.</text>
</comment>
<keyword evidence="5 9" id="KW-1133">Transmembrane helix</keyword>
<feature type="transmembrane region" description="Helical" evidence="9">
    <location>
        <begin position="239"/>
        <end position="258"/>
    </location>
</feature>
<dbReference type="GO" id="GO:0005886">
    <property type="term" value="C:plasma membrane"/>
    <property type="evidence" value="ECO:0007669"/>
    <property type="project" value="UniProtKB-SubCell"/>
</dbReference>
<organism evidence="10 11">
    <name type="scientific">Flammeovirga aprica JL-4</name>
    <dbReference type="NCBI Taxonomy" id="694437"/>
    <lineage>
        <taxon>Bacteria</taxon>
        <taxon>Pseudomonadati</taxon>
        <taxon>Bacteroidota</taxon>
        <taxon>Cytophagia</taxon>
        <taxon>Cytophagales</taxon>
        <taxon>Flammeovirgaceae</taxon>
        <taxon>Flammeovirga</taxon>
    </lineage>
</organism>
<name>A0A7X9RY74_9BACT</name>
<keyword evidence="2" id="KW-0813">Transport</keyword>
<reference evidence="10 11" key="1">
    <citation type="submission" date="2020-04" db="EMBL/GenBank/DDBJ databases">
        <title>Flammeovirga sp. SR4, a novel species isolated from seawater.</title>
        <authorList>
            <person name="Wang X."/>
        </authorList>
    </citation>
    <scope>NUCLEOTIDE SEQUENCE [LARGE SCALE GENOMIC DNA]</scope>
    <source>
        <strain evidence="10 11">ATCC 23126</strain>
    </source>
</reference>
<evidence type="ECO:0000313" key="10">
    <source>
        <dbReference type="EMBL" id="NME70794.1"/>
    </source>
</evidence>
<comment type="caution">
    <text evidence="10">The sequence shown here is derived from an EMBL/GenBank/DDBJ whole genome shotgun (WGS) entry which is preliminary data.</text>
</comment>
<dbReference type="AlphaFoldDB" id="A0A7X9RY74"/>
<keyword evidence="11" id="KW-1185">Reference proteome</keyword>
<feature type="transmembrane region" description="Helical" evidence="9">
    <location>
        <begin position="26"/>
        <end position="43"/>
    </location>
</feature>
<evidence type="ECO:0000256" key="2">
    <source>
        <dbReference type="ARBA" id="ARBA00022448"/>
    </source>
</evidence>
<dbReference type="EMBL" id="JABANE010000074">
    <property type="protein sequence ID" value="NME70794.1"/>
    <property type="molecule type" value="Genomic_DNA"/>
</dbReference>
<protein>
    <submittedName>
        <fullName evidence="10">Bestrophin</fullName>
    </submittedName>
</protein>
<evidence type="ECO:0000256" key="1">
    <source>
        <dbReference type="ARBA" id="ARBA00004651"/>
    </source>
</evidence>
<evidence type="ECO:0000256" key="8">
    <source>
        <dbReference type="ARBA" id="ARBA00034708"/>
    </source>
</evidence>
<evidence type="ECO:0000256" key="9">
    <source>
        <dbReference type="SAM" id="Phobius"/>
    </source>
</evidence>
<dbReference type="PANTHER" id="PTHR33281:SF19">
    <property type="entry name" value="VOLTAGE-DEPENDENT ANION CHANNEL-FORMING PROTEIN YNEE"/>
    <property type="match status" value="1"/>
</dbReference>
<dbReference type="RefSeq" id="WP_169659023.1">
    <property type="nucleotide sequence ID" value="NZ_JABANE010000074.1"/>
</dbReference>
<dbReference type="Proteomes" id="UP000576082">
    <property type="component" value="Unassembled WGS sequence"/>
</dbReference>
<gene>
    <name evidence="10" type="ORF">HHU12_22665</name>
</gene>
<accession>A0A7X9RY74</accession>
<evidence type="ECO:0000256" key="4">
    <source>
        <dbReference type="ARBA" id="ARBA00022692"/>
    </source>
</evidence>
<evidence type="ECO:0000256" key="3">
    <source>
        <dbReference type="ARBA" id="ARBA00022475"/>
    </source>
</evidence>